<evidence type="ECO:0000313" key="3">
    <source>
        <dbReference type="EMBL" id="OAB45566.1"/>
    </source>
</evidence>
<dbReference type="SUPFAM" id="SSF55383">
    <property type="entry name" value="Copper amine oxidase, domain N"/>
    <property type="match status" value="1"/>
</dbReference>
<organism evidence="3 4">
    <name type="scientific">Paenibacillus antarcticus</name>
    <dbReference type="NCBI Taxonomy" id="253703"/>
    <lineage>
        <taxon>Bacteria</taxon>
        <taxon>Bacillati</taxon>
        <taxon>Bacillota</taxon>
        <taxon>Bacilli</taxon>
        <taxon>Bacillales</taxon>
        <taxon>Paenibacillaceae</taxon>
        <taxon>Paenibacillus</taxon>
    </lineage>
</organism>
<gene>
    <name evidence="3" type="ORF">PBAT_11615</name>
</gene>
<evidence type="ECO:0000259" key="2">
    <source>
        <dbReference type="Pfam" id="PF07833"/>
    </source>
</evidence>
<reference evidence="3 4" key="1">
    <citation type="submission" date="2016-03" db="EMBL/GenBank/DDBJ databases">
        <title>Draft genome sequence of Paenibacillus antarcticus CECT 5836.</title>
        <authorList>
            <person name="Shin S.-K."/>
            <person name="Yi H."/>
        </authorList>
    </citation>
    <scope>NUCLEOTIDE SEQUENCE [LARGE SCALE GENOMIC DNA]</scope>
    <source>
        <strain evidence="3 4">CECT 5836</strain>
    </source>
</reference>
<sequence length="148" mass="16444">MKIRVLTLLFMINMLLVWSSTAMAQPNVEIELNGTNVTSKFSPRVVGNTVFVPVQSLNFNPELKFGFLEGAIPNLIILESNKYTIYLTIGSATMKKNGETIELKSPPFFKDGVTWVPLRAIAEGFDSKVVWDQQSNVVGVITSGEFEK</sequence>
<dbReference type="Gene3D" id="3.30.457.10">
    <property type="entry name" value="Copper amine oxidase-like, N-terminal domain"/>
    <property type="match status" value="1"/>
</dbReference>
<dbReference type="AlphaFoldDB" id="A0A168NA37"/>
<dbReference type="Proteomes" id="UP000077355">
    <property type="component" value="Unassembled WGS sequence"/>
</dbReference>
<proteinExistence type="predicted"/>
<dbReference type="InterPro" id="IPR036582">
    <property type="entry name" value="Mao_N_sf"/>
</dbReference>
<name>A0A168NA37_9BACL</name>
<evidence type="ECO:0000313" key="4">
    <source>
        <dbReference type="Proteomes" id="UP000077355"/>
    </source>
</evidence>
<dbReference type="EMBL" id="LVJI01000016">
    <property type="protein sequence ID" value="OAB45566.1"/>
    <property type="molecule type" value="Genomic_DNA"/>
</dbReference>
<feature type="signal peptide" evidence="1">
    <location>
        <begin position="1"/>
        <end position="24"/>
    </location>
</feature>
<keyword evidence="4" id="KW-1185">Reference proteome</keyword>
<dbReference type="InterPro" id="IPR012854">
    <property type="entry name" value="Cu_amine_oxidase-like_N"/>
</dbReference>
<feature type="chain" id="PRO_5007899201" description="Copper amine oxidase-like N-terminal domain-containing protein" evidence="1">
    <location>
        <begin position="25"/>
        <end position="148"/>
    </location>
</feature>
<keyword evidence="1" id="KW-0732">Signal</keyword>
<feature type="domain" description="Copper amine oxidase-like N-terminal" evidence="2">
    <location>
        <begin position="77"/>
        <end position="138"/>
    </location>
</feature>
<evidence type="ECO:0000256" key="1">
    <source>
        <dbReference type="SAM" id="SignalP"/>
    </source>
</evidence>
<accession>A0A168NA37</accession>
<dbReference type="Pfam" id="PF07833">
    <property type="entry name" value="Cu_amine_oxidN1"/>
    <property type="match status" value="1"/>
</dbReference>
<protein>
    <recommendedName>
        <fullName evidence="2">Copper amine oxidase-like N-terminal domain-containing protein</fullName>
    </recommendedName>
</protein>
<dbReference type="RefSeq" id="WP_068649708.1">
    <property type="nucleotide sequence ID" value="NZ_CP043611.1"/>
</dbReference>
<comment type="caution">
    <text evidence="3">The sequence shown here is derived from an EMBL/GenBank/DDBJ whole genome shotgun (WGS) entry which is preliminary data.</text>
</comment>
<dbReference type="OrthoDB" id="2005648at2"/>